<accession>A3MUP5</accession>
<reference evidence="1" key="1">
    <citation type="submission" date="2007-02" db="EMBL/GenBank/DDBJ databases">
        <title>Complete sequence of Pyrobaculum calidifontis JCM 11548.</title>
        <authorList>
            <consortium name="US DOE Joint Genome Institute"/>
            <person name="Copeland A."/>
            <person name="Lucas S."/>
            <person name="Lapidus A."/>
            <person name="Barry K."/>
            <person name="Glavina del Rio T."/>
            <person name="Dalin E."/>
            <person name="Tice H."/>
            <person name="Pitluck S."/>
            <person name="Chain P."/>
            <person name="Malfatti S."/>
            <person name="Shin M."/>
            <person name="Vergez L."/>
            <person name="Schmutz J."/>
            <person name="Larimer F."/>
            <person name="Land M."/>
            <person name="Hauser L."/>
            <person name="Kyrpides N."/>
            <person name="Mikhailova N."/>
            <person name="Cozen A.E."/>
            <person name="Fitz-Gibbon S.T."/>
            <person name="House C.H."/>
            <person name="Saltikov C."/>
            <person name="Lowe T.M."/>
            <person name="Richardson P."/>
        </authorList>
    </citation>
    <scope>NUCLEOTIDE SEQUENCE [LARGE SCALE GENOMIC DNA]</scope>
    <source>
        <strain evidence="1">JCM 11548</strain>
    </source>
</reference>
<proteinExistence type="predicted"/>
<dbReference type="STRING" id="410359.Pcal_0937"/>
<sequence>MSVYVVQSGGAVIECHMEYVRGGEIVCTTSGTSPECLRKAVQKVSSPEFVKVDEAAAKFYISTALFERGRTPGEVIKELAVLLRLC</sequence>
<dbReference type="GeneID" id="4910082"/>
<dbReference type="KEGG" id="pcl:Pcal_0937"/>
<keyword evidence="2" id="KW-1185">Reference proteome</keyword>
<dbReference type="HOGENOM" id="CLU_2476138_0_0_2"/>
<dbReference type="AlphaFoldDB" id="A3MUP5"/>
<dbReference type="OrthoDB" id="28629at2157"/>
<dbReference type="eggNOG" id="arCOG05572">
    <property type="taxonomic scope" value="Archaea"/>
</dbReference>
<organism evidence="1 2">
    <name type="scientific">Pyrobaculum calidifontis (strain DSM 21063 / JCM 11548 / VA1)</name>
    <dbReference type="NCBI Taxonomy" id="410359"/>
    <lineage>
        <taxon>Archaea</taxon>
        <taxon>Thermoproteota</taxon>
        <taxon>Thermoprotei</taxon>
        <taxon>Thermoproteales</taxon>
        <taxon>Thermoproteaceae</taxon>
        <taxon>Pyrobaculum</taxon>
    </lineage>
</organism>
<protein>
    <recommendedName>
        <fullName evidence="3">DUF4242 domain-containing protein</fullName>
    </recommendedName>
</protein>
<gene>
    <name evidence="1" type="ordered locus">Pcal_0937</name>
</gene>
<dbReference type="EMBL" id="CP000561">
    <property type="protein sequence ID" value="ABO08362.1"/>
    <property type="molecule type" value="Genomic_DNA"/>
</dbReference>
<dbReference type="RefSeq" id="WP_011849620.1">
    <property type="nucleotide sequence ID" value="NC_009073.1"/>
</dbReference>
<name>A3MUP5_PYRCJ</name>
<evidence type="ECO:0008006" key="3">
    <source>
        <dbReference type="Google" id="ProtNLM"/>
    </source>
</evidence>
<evidence type="ECO:0000313" key="1">
    <source>
        <dbReference type="EMBL" id="ABO08362.1"/>
    </source>
</evidence>
<evidence type="ECO:0000313" key="2">
    <source>
        <dbReference type="Proteomes" id="UP000001431"/>
    </source>
</evidence>
<dbReference type="Proteomes" id="UP000001431">
    <property type="component" value="Chromosome"/>
</dbReference>